<dbReference type="InterPro" id="IPR041628">
    <property type="entry name" value="ChlI/MoxR_AAA_lid"/>
</dbReference>
<evidence type="ECO:0000256" key="5">
    <source>
        <dbReference type="SAM" id="MobiDB-lite"/>
    </source>
</evidence>
<feature type="compositionally biased region" description="Low complexity" evidence="5">
    <location>
        <begin position="356"/>
        <end position="369"/>
    </location>
</feature>
<dbReference type="SMART" id="SM00327">
    <property type="entry name" value="VWA"/>
    <property type="match status" value="1"/>
</dbReference>
<dbReference type="SMART" id="SM00382">
    <property type="entry name" value="AAA"/>
    <property type="match status" value="1"/>
</dbReference>
<dbReference type="InterPro" id="IPR002035">
    <property type="entry name" value="VWF_A"/>
</dbReference>
<name>A0ABT5ZUQ6_9ACTN</name>
<dbReference type="Pfam" id="PF17863">
    <property type="entry name" value="AAA_lid_2"/>
    <property type="match status" value="1"/>
</dbReference>
<organism evidence="7 8">
    <name type="scientific">Streptomyces silvisoli</name>
    <dbReference type="NCBI Taxonomy" id="3034235"/>
    <lineage>
        <taxon>Bacteria</taxon>
        <taxon>Bacillati</taxon>
        <taxon>Actinomycetota</taxon>
        <taxon>Actinomycetes</taxon>
        <taxon>Kitasatosporales</taxon>
        <taxon>Streptomycetaceae</taxon>
        <taxon>Streptomyces</taxon>
    </lineage>
</organism>
<evidence type="ECO:0000259" key="6">
    <source>
        <dbReference type="PROSITE" id="PS50234"/>
    </source>
</evidence>
<dbReference type="InterPro" id="IPR012804">
    <property type="entry name" value="Cob_chelat_sub_put"/>
</dbReference>
<proteinExistence type="inferred from homology"/>
<dbReference type="InterPro" id="IPR003593">
    <property type="entry name" value="AAA+_ATPase"/>
</dbReference>
<dbReference type="InterPro" id="IPR036465">
    <property type="entry name" value="vWFA_dom_sf"/>
</dbReference>
<evidence type="ECO:0000313" key="8">
    <source>
        <dbReference type="Proteomes" id="UP001216579"/>
    </source>
</evidence>
<accession>A0ABT5ZUQ6</accession>
<evidence type="ECO:0000256" key="1">
    <source>
        <dbReference type="ARBA" id="ARBA00005799"/>
    </source>
</evidence>
<dbReference type="PROSITE" id="PS50234">
    <property type="entry name" value="VWFA"/>
    <property type="match status" value="1"/>
</dbReference>
<dbReference type="RefSeq" id="WP_276096449.1">
    <property type="nucleotide sequence ID" value="NZ_JARJBC010000027.1"/>
</dbReference>
<comment type="caution">
    <text evidence="7">The sequence shown here is derived from an EMBL/GenBank/DDBJ whole genome shotgun (WGS) entry which is preliminary data.</text>
</comment>
<feature type="compositionally biased region" description="Low complexity" evidence="5">
    <location>
        <begin position="382"/>
        <end position="395"/>
    </location>
</feature>
<dbReference type="PANTHER" id="PTHR35023:SF1">
    <property type="entry name" value="MG-PROTOPORPHYRIN IX CHELATASE"/>
    <property type="match status" value="1"/>
</dbReference>
<evidence type="ECO:0000256" key="2">
    <source>
        <dbReference type="ARBA" id="ARBA00022741"/>
    </source>
</evidence>
<dbReference type="SUPFAM" id="SSF53300">
    <property type="entry name" value="vWA-like"/>
    <property type="match status" value="1"/>
</dbReference>
<dbReference type="Gene3D" id="3.40.50.410">
    <property type="entry name" value="von Willebrand factor, type A domain"/>
    <property type="match status" value="1"/>
</dbReference>
<sequence>MSTHYPFTAIVGMDDLRLALLLNAVSPAVGGVLVRGEKGTAKSTAVRALSALMPTVEVVPGCRFSCDPQAPDPACPDGPHDPADGGAHRPARMVELPVGASEDRLVGALDIERALAEGEKAFEPGLLAAAHRGVLYVDEVNLLHDHLVDLLLDAAAMGASYVEREGVSVRHAARFLLVGTMNPEEGELRPQLLDRFGLTVEVSASREPDQRVEVVRRRLAYDEDPAAFAARWAAEEDELRQRIAAARGLLPSVRLGDAALRQIAAVCAAFEVDGMRADIVTARTATALAAWAGRTEVLDEDVRQAALLALPHRRRRNPFDAPGLDEQKLDETLEQSRGEDDPDPDGPGGPDGGGQPPQDGPAGDPAVPDQRSGERPDERQPDPSGDAADPAPGGAEQSAVAATEPFRTKTLTVSGLGDGVAGRRSRARTEHGRTTGARRPRGALTKLHLAATVTAAAPHQRARGRSGPGLVLRKDDLRQAVREGREGNLVLFVVDASGSMAARQRMAAVKGAVLSLLLDAYQRRDKVGLVTFRGTGAELALPPTSSVEAGAARLEKLPTGGRTPLAAGLLRAREVLRVERLRDASRRPLLVVVTDGRATGGPEPVALAARAARLLAAEGVASVVVDCESGPVRLGLAGALARELSGTAVTLDELRADAVSALVRDVRRAA</sequence>
<keyword evidence="2" id="KW-0547">Nucleotide-binding</keyword>
<dbReference type="InterPro" id="IPR027417">
    <property type="entry name" value="P-loop_NTPase"/>
</dbReference>
<dbReference type="Proteomes" id="UP001216579">
    <property type="component" value="Unassembled WGS sequence"/>
</dbReference>
<dbReference type="NCBIfam" id="TIGR02442">
    <property type="entry name" value="Cob-chelat-sub"/>
    <property type="match status" value="1"/>
</dbReference>
<feature type="region of interest" description="Disordered" evidence="5">
    <location>
        <begin position="333"/>
        <end position="442"/>
    </location>
</feature>
<evidence type="ECO:0000256" key="3">
    <source>
        <dbReference type="ARBA" id="ARBA00022840"/>
    </source>
</evidence>
<feature type="compositionally biased region" description="Basic and acidic residues" evidence="5">
    <location>
        <begin position="371"/>
        <end position="381"/>
    </location>
</feature>
<evidence type="ECO:0000256" key="4">
    <source>
        <dbReference type="ARBA" id="ARBA00030759"/>
    </source>
</evidence>
<dbReference type="CDD" id="cd01451">
    <property type="entry name" value="vWA_Magnesium_chelatase"/>
    <property type="match status" value="1"/>
</dbReference>
<dbReference type="InterPro" id="IPR052989">
    <property type="entry name" value="Mg-chelatase_DI-like"/>
</dbReference>
<dbReference type="EMBL" id="JARJBC010000027">
    <property type="protein sequence ID" value="MDF3293553.1"/>
    <property type="molecule type" value="Genomic_DNA"/>
</dbReference>
<keyword evidence="8" id="KW-1185">Reference proteome</keyword>
<dbReference type="PANTHER" id="PTHR35023">
    <property type="entry name" value="CHELATASE-RELATED"/>
    <property type="match status" value="1"/>
</dbReference>
<dbReference type="Gene3D" id="3.40.50.300">
    <property type="entry name" value="P-loop containing nucleotide triphosphate hydrolases"/>
    <property type="match status" value="1"/>
</dbReference>
<dbReference type="InterPro" id="IPR000523">
    <property type="entry name" value="Mg_chelatse_chII-like_cat_dom"/>
</dbReference>
<dbReference type="InterPro" id="IPR041702">
    <property type="entry name" value="BchD/ChlD_VWA"/>
</dbReference>
<dbReference type="SUPFAM" id="SSF52540">
    <property type="entry name" value="P-loop containing nucleoside triphosphate hydrolases"/>
    <property type="match status" value="1"/>
</dbReference>
<dbReference type="Pfam" id="PF01078">
    <property type="entry name" value="Mg_chelatase"/>
    <property type="match status" value="1"/>
</dbReference>
<protein>
    <recommendedName>
        <fullName evidence="4">Mg-protoporphyrin IX chelatase</fullName>
    </recommendedName>
</protein>
<feature type="compositionally biased region" description="Gly residues" evidence="5">
    <location>
        <begin position="346"/>
        <end position="355"/>
    </location>
</feature>
<reference evidence="7 8" key="1">
    <citation type="submission" date="2023-03" db="EMBL/GenBank/DDBJ databases">
        <title>Draft genome sequence of Streptomyces sp. RB6PN23 isolated from peat swamp forest in Thailand.</title>
        <authorList>
            <person name="Klaysubun C."/>
            <person name="Duangmal K."/>
        </authorList>
    </citation>
    <scope>NUCLEOTIDE SEQUENCE [LARGE SCALE GENOMIC DNA]</scope>
    <source>
        <strain evidence="7 8">RB6PN23</strain>
    </source>
</reference>
<keyword evidence="3" id="KW-0067">ATP-binding</keyword>
<evidence type="ECO:0000313" key="7">
    <source>
        <dbReference type="EMBL" id="MDF3293553.1"/>
    </source>
</evidence>
<dbReference type="Gene3D" id="1.10.8.80">
    <property type="entry name" value="Magnesium chelatase subunit I, C-Terminal domain"/>
    <property type="match status" value="1"/>
</dbReference>
<comment type="similarity">
    <text evidence="1">Belongs to the Mg-chelatase subunits D/I family.</text>
</comment>
<feature type="domain" description="VWFA" evidence="6">
    <location>
        <begin position="489"/>
        <end position="666"/>
    </location>
</feature>
<dbReference type="Pfam" id="PF13519">
    <property type="entry name" value="VWA_2"/>
    <property type="match status" value="1"/>
</dbReference>
<gene>
    <name evidence="7" type="ORF">P3G67_30935</name>
</gene>